<protein>
    <submittedName>
        <fullName evidence="2">AAA domain-containing protein, putative AbiEii toxin, Type IV TA system</fullName>
    </submittedName>
</protein>
<name>A0A1I5W0S6_9RHOB</name>
<dbReference type="AlphaFoldDB" id="A0A1I5W0S6"/>
<dbReference type="Proteomes" id="UP000199356">
    <property type="component" value="Unassembled WGS sequence"/>
</dbReference>
<feature type="domain" description="ATPase AAA-type core" evidence="1">
    <location>
        <begin position="221"/>
        <end position="290"/>
    </location>
</feature>
<keyword evidence="3" id="KW-1185">Reference proteome</keyword>
<dbReference type="CDD" id="cd00267">
    <property type="entry name" value="ABC_ATPase"/>
    <property type="match status" value="1"/>
</dbReference>
<dbReference type="InterPro" id="IPR051396">
    <property type="entry name" value="Bact_Antivir_Def_Nuclease"/>
</dbReference>
<dbReference type="GO" id="GO:0005524">
    <property type="term" value="F:ATP binding"/>
    <property type="evidence" value="ECO:0007669"/>
    <property type="project" value="InterPro"/>
</dbReference>
<dbReference type="STRING" id="441119.SAMN04488047_13823"/>
<dbReference type="EMBL" id="FOXA01000038">
    <property type="protein sequence ID" value="SFQ13315.1"/>
    <property type="molecule type" value="Genomic_DNA"/>
</dbReference>
<dbReference type="GO" id="GO:0016887">
    <property type="term" value="F:ATP hydrolysis activity"/>
    <property type="evidence" value="ECO:0007669"/>
    <property type="project" value="InterPro"/>
</dbReference>
<reference evidence="2 3" key="1">
    <citation type="submission" date="2016-10" db="EMBL/GenBank/DDBJ databases">
        <authorList>
            <person name="de Groot N.N."/>
        </authorList>
    </citation>
    <scope>NUCLEOTIDE SEQUENCE [LARGE SCALE GENOMIC DNA]</scope>
    <source>
        <strain evidence="2 3">DSM 19547</strain>
    </source>
</reference>
<dbReference type="SUPFAM" id="SSF52540">
    <property type="entry name" value="P-loop containing nucleoside triphosphate hydrolases"/>
    <property type="match status" value="1"/>
</dbReference>
<evidence type="ECO:0000259" key="1">
    <source>
        <dbReference type="Pfam" id="PF13304"/>
    </source>
</evidence>
<dbReference type="Pfam" id="PF13304">
    <property type="entry name" value="AAA_21"/>
    <property type="match status" value="1"/>
</dbReference>
<evidence type="ECO:0000313" key="3">
    <source>
        <dbReference type="Proteomes" id="UP000199356"/>
    </source>
</evidence>
<gene>
    <name evidence="2" type="ORF">SAMN04488047_13823</name>
</gene>
<sequence>MSLLRSVKETTVLGEYARIISGAAPLTPYNFRYKGPAQLSEKHDPVELSFKVTPESDPPSNIHVLIGRNGIGKSFLLNAMVRALVADGTHEEDDGRFYDEEGLLDDDDIFSSIISVSFSAFDKFEPLSDRMTSRSGIGYAYVGLKKKKRSQSDDPGLKDISALSREFSISARKCLDRGKLTRWQRALDMLESDPIFKVSKISHLAEIDDVEEFRKTASSRFRDLSSGHKIVLLTITRLVELVTEKSLVLLDEPEAHLHPPLLSAFVRALSDLLNNRNGVAIIATHSPVVLQEVPADCTWLLERHHTLMTAERPSAETFAENVGVLTHRIFGLEVEEAGFYNLIREAVLSLGDYDDIIGKYGGNIGSEGRGLIRSLIAVQNKRSQK</sequence>
<proteinExistence type="predicted"/>
<dbReference type="InterPro" id="IPR003959">
    <property type="entry name" value="ATPase_AAA_core"/>
</dbReference>
<dbReference type="InterPro" id="IPR027417">
    <property type="entry name" value="P-loop_NTPase"/>
</dbReference>
<organism evidence="2 3">
    <name type="scientific">Tranquillimonas alkanivorans</name>
    <dbReference type="NCBI Taxonomy" id="441119"/>
    <lineage>
        <taxon>Bacteria</taxon>
        <taxon>Pseudomonadati</taxon>
        <taxon>Pseudomonadota</taxon>
        <taxon>Alphaproteobacteria</taxon>
        <taxon>Rhodobacterales</taxon>
        <taxon>Roseobacteraceae</taxon>
        <taxon>Tranquillimonas</taxon>
    </lineage>
</organism>
<dbReference type="Gene3D" id="3.40.50.300">
    <property type="entry name" value="P-loop containing nucleotide triphosphate hydrolases"/>
    <property type="match status" value="1"/>
</dbReference>
<dbReference type="PANTHER" id="PTHR43581:SF2">
    <property type="entry name" value="EXCINUCLEASE ATPASE SUBUNIT"/>
    <property type="match status" value="1"/>
</dbReference>
<dbReference type="PANTHER" id="PTHR43581">
    <property type="entry name" value="ATP/GTP PHOSPHATASE"/>
    <property type="match status" value="1"/>
</dbReference>
<evidence type="ECO:0000313" key="2">
    <source>
        <dbReference type="EMBL" id="SFQ13315.1"/>
    </source>
</evidence>
<accession>A0A1I5W0S6</accession>